<feature type="compositionally biased region" description="Polar residues" evidence="1">
    <location>
        <begin position="90"/>
        <end position="104"/>
    </location>
</feature>
<dbReference type="AlphaFoldDB" id="A0A844XU01"/>
<evidence type="ECO:0000313" key="4">
    <source>
        <dbReference type="Proteomes" id="UP000448199"/>
    </source>
</evidence>
<name>A0A844XU01_9SPHN</name>
<keyword evidence="2" id="KW-0732">Signal</keyword>
<evidence type="ECO:0000313" key="3">
    <source>
        <dbReference type="EMBL" id="MXO49066.1"/>
    </source>
</evidence>
<feature type="chain" id="PRO_5032495683" description="Secreted protein" evidence="2">
    <location>
        <begin position="17"/>
        <end position="111"/>
    </location>
</feature>
<gene>
    <name evidence="3" type="ORF">GRI69_12435</name>
</gene>
<sequence length="111" mass="11319">MLKRATLIIAAATALAGCDAATQIAGEAVEGEVRNAVAAQCEQISENAGIVSGRVSEVCQCSADTFVSDPDLTMEDVSRERIEGIVNDCAESTSAQPGTSSETTPAEEIGG</sequence>
<feature type="region of interest" description="Disordered" evidence="1">
    <location>
        <begin position="88"/>
        <end position="111"/>
    </location>
</feature>
<dbReference type="OrthoDB" id="7410630at2"/>
<evidence type="ECO:0000256" key="1">
    <source>
        <dbReference type="SAM" id="MobiDB-lite"/>
    </source>
</evidence>
<dbReference type="Proteomes" id="UP000448199">
    <property type="component" value="Unassembled WGS sequence"/>
</dbReference>
<proteinExistence type="predicted"/>
<evidence type="ECO:0000256" key="2">
    <source>
        <dbReference type="SAM" id="SignalP"/>
    </source>
</evidence>
<keyword evidence="4" id="KW-1185">Reference proteome</keyword>
<accession>A0A844XU01</accession>
<dbReference type="EMBL" id="WTYC01000007">
    <property type="protein sequence ID" value="MXO49066.1"/>
    <property type="molecule type" value="Genomic_DNA"/>
</dbReference>
<dbReference type="PROSITE" id="PS51257">
    <property type="entry name" value="PROKAR_LIPOPROTEIN"/>
    <property type="match status" value="1"/>
</dbReference>
<feature type="signal peptide" evidence="2">
    <location>
        <begin position="1"/>
        <end position="16"/>
    </location>
</feature>
<reference evidence="3 4" key="1">
    <citation type="submission" date="2019-12" db="EMBL/GenBank/DDBJ databases">
        <title>Genomic-based taxomic classification of the family Erythrobacteraceae.</title>
        <authorList>
            <person name="Xu L."/>
        </authorList>
    </citation>
    <scope>NUCLEOTIDE SEQUENCE [LARGE SCALE GENOMIC DNA]</scope>
    <source>
        <strain evidence="3 4">DSM 17792</strain>
    </source>
</reference>
<protein>
    <recommendedName>
        <fullName evidence="5">Secreted protein</fullName>
    </recommendedName>
</protein>
<comment type="caution">
    <text evidence="3">The sequence shown here is derived from an EMBL/GenBank/DDBJ whole genome shotgun (WGS) entry which is preliminary data.</text>
</comment>
<evidence type="ECO:0008006" key="5">
    <source>
        <dbReference type="Google" id="ProtNLM"/>
    </source>
</evidence>
<dbReference type="RefSeq" id="WP_160728605.1">
    <property type="nucleotide sequence ID" value="NZ_WTYC01000007.1"/>
</dbReference>
<organism evidence="3 4">
    <name type="scientific">Qipengyuania vulgaris</name>
    <dbReference type="NCBI Taxonomy" id="291985"/>
    <lineage>
        <taxon>Bacteria</taxon>
        <taxon>Pseudomonadati</taxon>
        <taxon>Pseudomonadota</taxon>
        <taxon>Alphaproteobacteria</taxon>
        <taxon>Sphingomonadales</taxon>
        <taxon>Erythrobacteraceae</taxon>
        <taxon>Qipengyuania</taxon>
    </lineage>
</organism>